<evidence type="ECO:0000313" key="2">
    <source>
        <dbReference type="EMBL" id="KAE8313884.1"/>
    </source>
</evidence>
<evidence type="ECO:0000256" key="1">
    <source>
        <dbReference type="SAM" id="MobiDB-lite"/>
    </source>
</evidence>
<accession>A0A5N6VZ13</accession>
<proteinExistence type="predicted"/>
<gene>
    <name evidence="2" type="ORF">BDV41DRAFT_247309</name>
</gene>
<feature type="region of interest" description="Disordered" evidence="1">
    <location>
        <begin position="63"/>
        <end position="83"/>
    </location>
</feature>
<dbReference type="EMBL" id="ML738322">
    <property type="protein sequence ID" value="KAE8313884.1"/>
    <property type="molecule type" value="Genomic_DNA"/>
</dbReference>
<organism evidence="2 3">
    <name type="scientific">Aspergillus transmontanensis</name>
    <dbReference type="NCBI Taxonomy" id="1034304"/>
    <lineage>
        <taxon>Eukaryota</taxon>
        <taxon>Fungi</taxon>
        <taxon>Dikarya</taxon>
        <taxon>Ascomycota</taxon>
        <taxon>Pezizomycotina</taxon>
        <taxon>Eurotiomycetes</taxon>
        <taxon>Eurotiomycetidae</taxon>
        <taxon>Eurotiales</taxon>
        <taxon>Aspergillaceae</taxon>
        <taxon>Aspergillus</taxon>
        <taxon>Aspergillus subgen. Circumdati</taxon>
    </lineage>
</organism>
<name>A0A5N6VZ13_9EURO</name>
<feature type="region of interest" description="Disordered" evidence="1">
    <location>
        <begin position="29"/>
        <end position="48"/>
    </location>
</feature>
<dbReference type="AlphaFoldDB" id="A0A5N6VZ13"/>
<reference evidence="3" key="1">
    <citation type="submission" date="2019-04" db="EMBL/GenBank/DDBJ databases">
        <title>Friends and foes A comparative genomics studyof 23 Aspergillus species from section Flavi.</title>
        <authorList>
            <consortium name="DOE Joint Genome Institute"/>
            <person name="Kjaerbolling I."/>
            <person name="Vesth T."/>
            <person name="Frisvad J.C."/>
            <person name="Nybo J.L."/>
            <person name="Theobald S."/>
            <person name="Kildgaard S."/>
            <person name="Isbrandt T."/>
            <person name="Kuo A."/>
            <person name="Sato A."/>
            <person name="Lyhne E.K."/>
            <person name="Kogle M.E."/>
            <person name="Wiebenga A."/>
            <person name="Kun R.S."/>
            <person name="Lubbers R.J."/>
            <person name="Makela M.R."/>
            <person name="Barry K."/>
            <person name="Chovatia M."/>
            <person name="Clum A."/>
            <person name="Daum C."/>
            <person name="Haridas S."/>
            <person name="He G."/>
            <person name="LaButti K."/>
            <person name="Lipzen A."/>
            <person name="Mondo S."/>
            <person name="Riley R."/>
            <person name="Salamov A."/>
            <person name="Simmons B.A."/>
            <person name="Magnuson J.K."/>
            <person name="Henrissat B."/>
            <person name="Mortensen U.H."/>
            <person name="Larsen T.O."/>
            <person name="Devries R.P."/>
            <person name="Grigoriev I.V."/>
            <person name="Machida M."/>
            <person name="Baker S.E."/>
            <person name="Andersen M.R."/>
        </authorList>
    </citation>
    <scope>NUCLEOTIDE SEQUENCE [LARGE SCALE GENOMIC DNA]</scope>
    <source>
        <strain evidence="3">CBS 130015</strain>
    </source>
</reference>
<keyword evidence="3" id="KW-1185">Reference proteome</keyword>
<feature type="compositionally biased region" description="Polar residues" evidence="1">
    <location>
        <begin position="63"/>
        <end position="74"/>
    </location>
</feature>
<sequence length="154" mass="16831">MWLRRRGCSVKVRGSLKIRCFRQCRVNTERGSSCPYSGRGCDSQQGSSHREIGVTDGCLRPSSNVDAGSGNQVETGKGDHGTESLVLTPPITYGVNFFQCECLRQKGSKSNVSTFHELKKPVLTDPSRNPEKGDVVLILPEMCIERALTGEGNV</sequence>
<evidence type="ECO:0000313" key="3">
    <source>
        <dbReference type="Proteomes" id="UP000325433"/>
    </source>
</evidence>
<protein>
    <submittedName>
        <fullName evidence="2">Uncharacterized protein</fullName>
    </submittedName>
</protein>
<dbReference type="Proteomes" id="UP000325433">
    <property type="component" value="Unassembled WGS sequence"/>
</dbReference>